<dbReference type="GO" id="GO:0003700">
    <property type="term" value="F:DNA-binding transcription factor activity"/>
    <property type="evidence" value="ECO:0007669"/>
    <property type="project" value="InterPro"/>
</dbReference>
<feature type="DNA-binding region" description="Fork-head" evidence="10">
    <location>
        <begin position="66"/>
        <end position="159"/>
    </location>
</feature>
<evidence type="ECO:0000259" key="13">
    <source>
        <dbReference type="PROSITE" id="PS50039"/>
    </source>
</evidence>
<gene>
    <name evidence="14" type="ORF">AFUS01_LOCUS44120</name>
</gene>
<dbReference type="Pfam" id="PF00250">
    <property type="entry name" value="Forkhead"/>
    <property type="match status" value="1"/>
</dbReference>
<dbReference type="GO" id="GO:0031012">
    <property type="term" value="C:extracellular matrix"/>
    <property type="evidence" value="ECO:0007669"/>
    <property type="project" value="InterPro"/>
</dbReference>
<dbReference type="GO" id="GO:0043565">
    <property type="term" value="F:sequence-specific DNA binding"/>
    <property type="evidence" value="ECO:0007669"/>
    <property type="project" value="InterPro"/>
</dbReference>
<keyword evidence="9" id="KW-0865">Zymogen</keyword>
<sequence>MRPRPDRKSIGAVPHVIYIDNHDESLPFVITKVESIHPKEHLKLVNRKHSRENGCKQEAPVKTFPKPPYSYACLIAMSLKNSKSGGLPVSGIYQFLCNHFPYFQSAPKGWKEQIRSYLKTKYFEKRKTPGYTKRTGNWWMVNPAMKRKFDDEIRKWSQRNPAKVKKALLHPENLEKLERGELVMDFQDLHGQAIHQLDSAWGIERKRNNFEIYQLILGENLFLNEKAEVAEAVSPVKTSNQWYGDWSHDVDMVREEEEKEKNLWGELTKRTKKYLKKLLCREDHSSVHVYPQFSSYKLCHVLFYYLVFIYSACDVHVNCAPAKKFSSEAYLLKFGYLPQSNIEIRDRVSESTMVAAIKNFQRFGHINVTGVIDEDTRRLMAKPRCGVPDRLAGQFNSRRHRMKRYTVQGQKWDVTDITWSLKKRSADPRISEGDIIRELRNAFNIWEGASRLTFRELPYRDADKAHIQIIFEKGQHNDLYPFDGKGSILAHAFFPGSGQGGDVHFDDDEIWQVDSRDTESKGTRLFAVAAHEFGHSLGLSHSDVEGSLMYPWYQTFDENTRLPQDDERGIEAIYGWKKSPKGDRTPQYKPPVKEVPAPDPNPPPIYPPTHEDKYGRPKTCDTSYDAISLIRQDLFIFKGRYFWRFPNNELNKNKAVKSENILPSETHSFWKGLPEDLTHVDAVYERGEIVVFFIGKNYWIFNANKKKAGPIPLTRMKISETIDKIDGAMTWGHNDKTYLFSGSQYWRLDDSNHRNFEVEPDYPRDMYVWKGVPYNIDSVLRWTDNHVYFFKGKVYWKFDDRRMQVASEVPTLSAPFWMGCTSEPIPKGKPRTGDTSTSSSCRTVLHLPVLYSSTVLLFGALRLYFHFVNC</sequence>
<comment type="similarity">
    <text evidence="2">Belongs to the peptidase M10A family.</text>
</comment>
<dbReference type="PANTHER" id="PTHR10201:SF308">
    <property type="entry name" value="MATRIX METALLOPROTEINASE 2"/>
    <property type="match status" value="1"/>
</dbReference>
<evidence type="ECO:0000256" key="7">
    <source>
        <dbReference type="ARBA" id="ARBA00023049"/>
    </source>
</evidence>
<evidence type="ECO:0000256" key="8">
    <source>
        <dbReference type="ARBA" id="ARBA00023125"/>
    </source>
</evidence>
<comment type="caution">
    <text evidence="14">The sequence shown here is derived from an EMBL/GenBank/DDBJ whole genome shotgun (WGS) entry which is preliminary data.</text>
</comment>
<dbReference type="OrthoDB" id="406838at2759"/>
<dbReference type="InterPro" id="IPR001766">
    <property type="entry name" value="Fork_head_dom"/>
</dbReference>
<dbReference type="SMART" id="SM00339">
    <property type="entry name" value="FH"/>
    <property type="match status" value="1"/>
</dbReference>
<evidence type="ECO:0000256" key="2">
    <source>
        <dbReference type="ARBA" id="ARBA00010370"/>
    </source>
</evidence>
<dbReference type="GO" id="GO:0030198">
    <property type="term" value="P:extracellular matrix organization"/>
    <property type="evidence" value="ECO:0007669"/>
    <property type="project" value="TreeGrafter"/>
</dbReference>
<dbReference type="EMBL" id="CAJVCH010570314">
    <property type="protein sequence ID" value="CAG7834637.1"/>
    <property type="molecule type" value="Genomic_DNA"/>
</dbReference>
<dbReference type="GO" id="GO:0006508">
    <property type="term" value="P:proteolysis"/>
    <property type="evidence" value="ECO:0007669"/>
    <property type="project" value="UniProtKB-KW"/>
</dbReference>
<evidence type="ECO:0000256" key="9">
    <source>
        <dbReference type="ARBA" id="ARBA00023145"/>
    </source>
</evidence>
<dbReference type="Pfam" id="PF01471">
    <property type="entry name" value="PG_binding_1"/>
    <property type="match status" value="1"/>
</dbReference>
<accession>A0A8J2LQE0</accession>
<dbReference type="PANTHER" id="PTHR10201">
    <property type="entry name" value="MATRIX METALLOPROTEINASE"/>
    <property type="match status" value="1"/>
</dbReference>
<dbReference type="AlphaFoldDB" id="A0A8J2LQE0"/>
<feature type="domain" description="Fork-head" evidence="13">
    <location>
        <begin position="66"/>
        <end position="159"/>
    </location>
</feature>
<dbReference type="GO" id="GO:0004222">
    <property type="term" value="F:metalloendopeptidase activity"/>
    <property type="evidence" value="ECO:0007669"/>
    <property type="project" value="InterPro"/>
</dbReference>
<dbReference type="CDD" id="cd04278">
    <property type="entry name" value="ZnMc_MMP"/>
    <property type="match status" value="1"/>
</dbReference>
<feature type="repeat" description="Hemopexin" evidence="11">
    <location>
        <begin position="773"/>
        <end position="820"/>
    </location>
</feature>
<keyword evidence="15" id="KW-1185">Reference proteome</keyword>
<keyword evidence="5" id="KW-0378">Hydrolase</keyword>
<dbReference type="SMART" id="SM00120">
    <property type="entry name" value="HX"/>
    <property type="match status" value="4"/>
</dbReference>
<dbReference type="FunFam" id="2.110.10.10:FF:000018">
    <property type="entry name" value="Matrix metallopeptidase 25b"/>
    <property type="match status" value="1"/>
</dbReference>
<dbReference type="InterPro" id="IPR006026">
    <property type="entry name" value="Peptidase_Metallo"/>
</dbReference>
<dbReference type="InterPro" id="IPR001818">
    <property type="entry name" value="Pept_M10_metallopeptidase"/>
</dbReference>
<keyword evidence="3" id="KW-0645">Protease</keyword>
<dbReference type="Pfam" id="PF00045">
    <property type="entry name" value="Hemopexin"/>
    <property type="match status" value="3"/>
</dbReference>
<dbReference type="Pfam" id="PF00413">
    <property type="entry name" value="Peptidase_M10"/>
    <property type="match status" value="1"/>
</dbReference>
<feature type="compositionally biased region" description="Pro residues" evidence="12">
    <location>
        <begin position="597"/>
        <end position="607"/>
    </location>
</feature>
<evidence type="ECO:0000256" key="5">
    <source>
        <dbReference type="ARBA" id="ARBA00022801"/>
    </source>
</evidence>
<name>A0A8J2LQE0_9HEXA</name>
<dbReference type="InterPro" id="IPR033739">
    <property type="entry name" value="M10A_MMP"/>
</dbReference>
<reference evidence="14" key="1">
    <citation type="submission" date="2021-06" db="EMBL/GenBank/DDBJ databases">
        <authorList>
            <person name="Hodson N. C."/>
            <person name="Mongue J. A."/>
            <person name="Jaron S. K."/>
        </authorList>
    </citation>
    <scope>NUCLEOTIDE SEQUENCE</scope>
</reference>
<dbReference type="GO" id="GO:0008270">
    <property type="term" value="F:zinc ion binding"/>
    <property type="evidence" value="ECO:0007669"/>
    <property type="project" value="InterPro"/>
</dbReference>
<keyword evidence="7" id="KW-0482">Metalloprotease</keyword>
<feature type="repeat" description="Hemopexin" evidence="11">
    <location>
        <begin position="722"/>
        <end position="772"/>
    </location>
</feature>
<dbReference type="SMART" id="SM00235">
    <property type="entry name" value="ZnMc"/>
    <property type="match status" value="1"/>
</dbReference>
<dbReference type="Proteomes" id="UP000708208">
    <property type="component" value="Unassembled WGS sequence"/>
</dbReference>
<dbReference type="InterPro" id="IPR018487">
    <property type="entry name" value="Hemopexin-like_repeat"/>
</dbReference>
<dbReference type="GO" id="GO:0005634">
    <property type="term" value="C:nucleus"/>
    <property type="evidence" value="ECO:0007669"/>
    <property type="project" value="UniProtKB-SubCell"/>
</dbReference>
<keyword evidence="6" id="KW-0862">Zinc</keyword>
<evidence type="ECO:0000256" key="4">
    <source>
        <dbReference type="ARBA" id="ARBA00022723"/>
    </source>
</evidence>
<dbReference type="PROSITE" id="PS50039">
    <property type="entry name" value="FORK_HEAD_3"/>
    <property type="match status" value="1"/>
</dbReference>
<dbReference type="GO" id="GO:0030574">
    <property type="term" value="P:collagen catabolic process"/>
    <property type="evidence" value="ECO:0007669"/>
    <property type="project" value="TreeGrafter"/>
</dbReference>
<keyword evidence="10" id="KW-0539">Nucleus</keyword>
<evidence type="ECO:0000256" key="12">
    <source>
        <dbReference type="SAM" id="MobiDB-lite"/>
    </source>
</evidence>
<evidence type="ECO:0000313" key="15">
    <source>
        <dbReference type="Proteomes" id="UP000708208"/>
    </source>
</evidence>
<evidence type="ECO:0000256" key="1">
    <source>
        <dbReference type="ARBA" id="ARBA00001947"/>
    </source>
</evidence>
<evidence type="ECO:0000313" key="14">
    <source>
        <dbReference type="EMBL" id="CAG7834637.1"/>
    </source>
</evidence>
<keyword evidence="8 10" id="KW-0238">DNA-binding</keyword>
<evidence type="ECO:0000256" key="11">
    <source>
        <dbReference type="PROSITE-ProRule" id="PRU01011"/>
    </source>
</evidence>
<feature type="repeat" description="Hemopexin" evidence="11">
    <location>
        <begin position="617"/>
        <end position="673"/>
    </location>
</feature>
<dbReference type="CDD" id="cd00094">
    <property type="entry name" value="HX"/>
    <property type="match status" value="1"/>
</dbReference>
<comment type="subcellular location">
    <subcellularLocation>
        <location evidence="10">Nucleus</location>
    </subcellularLocation>
</comment>
<protein>
    <recommendedName>
        <fullName evidence="13">Fork-head domain-containing protein</fullName>
    </recommendedName>
</protein>
<comment type="cofactor">
    <cofactor evidence="1">
        <name>Zn(2+)</name>
        <dbReference type="ChEBI" id="CHEBI:29105"/>
    </cofactor>
</comment>
<dbReference type="InterPro" id="IPR000585">
    <property type="entry name" value="Hemopexin-like_dom"/>
</dbReference>
<keyword evidence="4" id="KW-0479">Metal-binding</keyword>
<dbReference type="GO" id="GO:0005615">
    <property type="term" value="C:extracellular space"/>
    <property type="evidence" value="ECO:0007669"/>
    <property type="project" value="TreeGrafter"/>
</dbReference>
<proteinExistence type="inferred from homology"/>
<feature type="region of interest" description="Disordered" evidence="12">
    <location>
        <begin position="576"/>
        <end position="614"/>
    </location>
</feature>
<evidence type="ECO:0000256" key="3">
    <source>
        <dbReference type="ARBA" id="ARBA00022670"/>
    </source>
</evidence>
<dbReference type="InterPro" id="IPR002477">
    <property type="entry name" value="Peptidoglycan-bd-like"/>
</dbReference>
<organism evidence="14 15">
    <name type="scientific">Allacma fusca</name>
    <dbReference type="NCBI Taxonomy" id="39272"/>
    <lineage>
        <taxon>Eukaryota</taxon>
        <taxon>Metazoa</taxon>
        <taxon>Ecdysozoa</taxon>
        <taxon>Arthropoda</taxon>
        <taxon>Hexapoda</taxon>
        <taxon>Collembola</taxon>
        <taxon>Symphypleona</taxon>
        <taxon>Sminthuridae</taxon>
        <taxon>Allacma</taxon>
    </lineage>
</organism>
<dbReference type="PROSITE" id="PS51642">
    <property type="entry name" value="HEMOPEXIN_2"/>
    <property type="match status" value="3"/>
</dbReference>
<evidence type="ECO:0000256" key="6">
    <source>
        <dbReference type="ARBA" id="ARBA00022833"/>
    </source>
</evidence>
<evidence type="ECO:0000256" key="10">
    <source>
        <dbReference type="PROSITE-ProRule" id="PRU00089"/>
    </source>
</evidence>